<dbReference type="EMBL" id="JACKTY010000039">
    <property type="protein sequence ID" value="MCV7229098.1"/>
    <property type="molecule type" value="Genomic_DNA"/>
</dbReference>
<dbReference type="Proteomes" id="UP001526201">
    <property type="component" value="Unassembled WGS sequence"/>
</dbReference>
<gene>
    <name evidence="2" type="ORF">H7J73_24080</name>
</gene>
<evidence type="ECO:0000313" key="2">
    <source>
        <dbReference type="EMBL" id="MCV7229098.1"/>
    </source>
</evidence>
<evidence type="ECO:0008006" key="4">
    <source>
        <dbReference type="Google" id="ProtNLM"/>
    </source>
</evidence>
<sequence>MTNTAKTREPLAHPIKDLVPPFPSVDWLSRRLNAGVIPGTKLGRTWVMTDDDVRAALDTFKNTKSSAATTSSITPASARRRLAEEL</sequence>
<organism evidence="2 3">
    <name type="scientific">Mycolicibacterium komossense</name>
    <dbReference type="NCBI Taxonomy" id="1779"/>
    <lineage>
        <taxon>Bacteria</taxon>
        <taxon>Bacillati</taxon>
        <taxon>Actinomycetota</taxon>
        <taxon>Actinomycetes</taxon>
        <taxon>Mycobacteriales</taxon>
        <taxon>Mycobacteriaceae</taxon>
        <taxon>Mycolicibacterium</taxon>
    </lineage>
</organism>
<reference evidence="2 3" key="1">
    <citation type="journal article" date="2022" name="BMC Genomics">
        <title>Comparative genome analysis of mycobacteria focusing on tRNA and non-coding RNA.</title>
        <authorList>
            <person name="Behra P.R.K."/>
            <person name="Pettersson B.M.F."/>
            <person name="Ramesh M."/>
            <person name="Das S."/>
            <person name="Dasgupta S."/>
            <person name="Kirsebom L.A."/>
        </authorList>
    </citation>
    <scope>NUCLEOTIDE SEQUENCE [LARGE SCALE GENOMIC DNA]</scope>
    <source>
        <strain evidence="2 3">DSM 44078</strain>
    </source>
</reference>
<accession>A0ABT3CID2</accession>
<name>A0ABT3CID2_9MYCO</name>
<comment type="caution">
    <text evidence="2">The sequence shown here is derived from an EMBL/GenBank/DDBJ whole genome shotgun (WGS) entry which is preliminary data.</text>
</comment>
<dbReference type="RefSeq" id="WP_264070291.1">
    <property type="nucleotide sequence ID" value="NZ_JACKTY010000039.1"/>
</dbReference>
<protein>
    <recommendedName>
        <fullName evidence="4">DNA-binding protein</fullName>
    </recommendedName>
</protein>
<feature type="compositionally biased region" description="Low complexity" evidence="1">
    <location>
        <begin position="64"/>
        <end position="77"/>
    </location>
</feature>
<keyword evidence="3" id="KW-1185">Reference proteome</keyword>
<feature type="region of interest" description="Disordered" evidence="1">
    <location>
        <begin position="64"/>
        <end position="86"/>
    </location>
</feature>
<evidence type="ECO:0000313" key="3">
    <source>
        <dbReference type="Proteomes" id="UP001526201"/>
    </source>
</evidence>
<evidence type="ECO:0000256" key="1">
    <source>
        <dbReference type="SAM" id="MobiDB-lite"/>
    </source>
</evidence>
<proteinExistence type="predicted"/>